<dbReference type="EnsemblPlants" id="LPERR01G06810.2">
    <property type="protein sequence ID" value="LPERR01G06810.2"/>
    <property type="gene ID" value="LPERR01G06810"/>
</dbReference>
<feature type="compositionally biased region" description="Polar residues" evidence="1">
    <location>
        <begin position="44"/>
        <end position="76"/>
    </location>
</feature>
<name>A0A0D9UY93_9ORYZ</name>
<dbReference type="Gramene" id="LPERR01G06810.4">
    <property type="protein sequence ID" value="LPERR01G06810.4"/>
    <property type="gene ID" value="LPERR01G06810"/>
</dbReference>
<evidence type="ECO:0000256" key="1">
    <source>
        <dbReference type="SAM" id="MobiDB-lite"/>
    </source>
</evidence>
<protein>
    <submittedName>
        <fullName evidence="2">Uncharacterized protein</fullName>
    </submittedName>
</protein>
<dbReference type="HOGENOM" id="CLU_1930566_0_0_1"/>
<dbReference type="AlphaFoldDB" id="A0A0D9UY93"/>
<evidence type="ECO:0000313" key="3">
    <source>
        <dbReference type="Proteomes" id="UP000032180"/>
    </source>
</evidence>
<feature type="region of interest" description="Disordered" evidence="1">
    <location>
        <begin position="41"/>
        <end position="131"/>
    </location>
</feature>
<organism evidence="2 3">
    <name type="scientific">Leersia perrieri</name>
    <dbReference type="NCBI Taxonomy" id="77586"/>
    <lineage>
        <taxon>Eukaryota</taxon>
        <taxon>Viridiplantae</taxon>
        <taxon>Streptophyta</taxon>
        <taxon>Embryophyta</taxon>
        <taxon>Tracheophyta</taxon>
        <taxon>Spermatophyta</taxon>
        <taxon>Magnoliopsida</taxon>
        <taxon>Liliopsida</taxon>
        <taxon>Poales</taxon>
        <taxon>Poaceae</taxon>
        <taxon>BOP clade</taxon>
        <taxon>Oryzoideae</taxon>
        <taxon>Oryzeae</taxon>
        <taxon>Oryzinae</taxon>
        <taxon>Leersia</taxon>
    </lineage>
</organism>
<sequence>MSTTTVTDDDADDCAAAAAALAALGTSASARQSGHVVLERNHASTHSTWKTCPQLGSSRTFSPSASSDRHTAQSGATLPPLFRYAVTGSAVSADASSPRRPLTPNEFSDRKMPPAMPRRPPPPPPPGRVTK</sequence>
<accession>A0A0D9UY93</accession>
<dbReference type="Gramene" id="LPERR01G06810.3">
    <property type="protein sequence ID" value="LPERR01G06810.3"/>
    <property type="gene ID" value="LPERR01G06810"/>
</dbReference>
<dbReference type="Proteomes" id="UP000032180">
    <property type="component" value="Chromosome 1"/>
</dbReference>
<reference evidence="2" key="3">
    <citation type="submission" date="2015-04" db="UniProtKB">
        <authorList>
            <consortium name="EnsemblPlants"/>
        </authorList>
    </citation>
    <scope>IDENTIFICATION</scope>
</reference>
<dbReference type="EnsemblPlants" id="LPERR01G06810.3">
    <property type="protein sequence ID" value="LPERR01G06810.3"/>
    <property type="gene ID" value="LPERR01G06810"/>
</dbReference>
<evidence type="ECO:0000313" key="2">
    <source>
        <dbReference type="EnsemblPlants" id="LPERR01G06810.3"/>
    </source>
</evidence>
<proteinExistence type="predicted"/>
<keyword evidence="3" id="KW-1185">Reference proteome</keyword>
<reference evidence="2 3" key="1">
    <citation type="submission" date="2012-08" db="EMBL/GenBank/DDBJ databases">
        <title>Oryza genome evolution.</title>
        <authorList>
            <person name="Wing R.A."/>
        </authorList>
    </citation>
    <scope>NUCLEOTIDE SEQUENCE</scope>
</reference>
<reference evidence="2 3" key="2">
    <citation type="submission" date="2013-12" db="EMBL/GenBank/DDBJ databases">
        <authorList>
            <person name="Yu Y."/>
            <person name="Lee S."/>
            <person name="de Baynast K."/>
            <person name="Wissotski M."/>
            <person name="Liu L."/>
            <person name="Talag J."/>
            <person name="Goicoechea J."/>
            <person name="Angelova A."/>
            <person name="Jetty R."/>
            <person name="Kudrna D."/>
            <person name="Golser W."/>
            <person name="Rivera L."/>
            <person name="Zhang J."/>
            <person name="Wing R."/>
        </authorList>
    </citation>
    <scope>NUCLEOTIDE SEQUENCE</scope>
</reference>
<dbReference type="Gramene" id="LPERR01G06810.2">
    <property type="protein sequence ID" value="LPERR01G06810.2"/>
    <property type="gene ID" value="LPERR01G06810"/>
</dbReference>
<feature type="compositionally biased region" description="Pro residues" evidence="1">
    <location>
        <begin position="114"/>
        <end position="131"/>
    </location>
</feature>
<dbReference type="EnsemblPlants" id="LPERR01G06810.4">
    <property type="protein sequence ID" value="LPERR01G06810.4"/>
    <property type="gene ID" value="LPERR01G06810"/>
</dbReference>